<feature type="compositionally biased region" description="Polar residues" evidence="7">
    <location>
        <begin position="1"/>
        <end position="14"/>
    </location>
</feature>
<feature type="region of interest" description="Disordered" evidence="7">
    <location>
        <begin position="601"/>
        <end position="674"/>
    </location>
</feature>
<feature type="non-terminal residue" evidence="10">
    <location>
        <position position="1"/>
    </location>
</feature>
<keyword evidence="1" id="KW-0723">Serine/threonine-protein kinase</keyword>
<feature type="region of interest" description="Disordered" evidence="7">
    <location>
        <begin position="1"/>
        <end position="45"/>
    </location>
</feature>
<dbReference type="InterPro" id="IPR000719">
    <property type="entry name" value="Prot_kinase_dom"/>
</dbReference>
<feature type="compositionally biased region" description="Polar residues" evidence="7">
    <location>
        <begin position="648"/>
        <end position="657"/>
    </location>
</feature>
<dbReference type="SUPFAM" id="SSF56112">
    <property type="entry name" value="Protein kinase-like (PK-like)"/>
    <property type="match status" value="1"/>
</dbReference>
<dbReference type="SMART" id="SM00220">
    <property type="entry name" value="S_TKc"/>
    <property type="match status" value="1"/>
</dbReference>
<protein>
    <recommendedName>
        <fullName evidence="11">Mitogen-activated protein kinase kinase kinase</fullName>
    </recommendedName>
</protein>
<dbReference type="PROSITE" id="PS50006">
    <property type="entry name" value="FHA_DOMAIN"/>
    <property type="match status" value="1"/>
</dbReference>
<evidence type="ECO:0000256" key="3">
    <source>
        <dbReference type="ARBA" id="ARBA00022741"/>
    </source>
</evidence>
<feature type="binding site" evidence="6">
    <location>
        <position position="240"/>
    </location>
    <ligand>
        <name>ATP</name>
        <dbReference type="ChEBI" id="CHEBI:30616"/>
    </ligand>
</feature>
<dbReference type="SUPFAM" id="SSF49879">
    <property type="entry name" value="SMAD/FHA domain"/>
    <property type="match status" value="1"/>
</dbReference>
<dbReference type="InterPro" id="IPR017441">
    <property type="entry name" value="Protein_kinase_ATP_BS"/>
</dbReference>
<evidence type="ECO:0000256" key="4">
    <source>
        <dbReference type="ARBA" id="ARBA00022777"/>
    </source>
</evidence>
<dbReference type="InterPro" id="IPR000253">
    <property type="entry name" value="FHA_dom"/>
</dbReference>
<dbReference type="GO" id="GO:0004674">
    <property type="term" value="F:protein serine/threonine kinase activity"/>
    <property type="evidence" value="ECO:0007669"/>
    <property type="project" value="UniProtKB-KW"/>
</dbReference>
<evidence type="ECO:0000256" key="5">
    <source>
        <dbReference type="ARBA" id="ARBA00022840"/>
    </source>
</evidence>
<proteinExistence type="predicted"/>
<sequence length="674" mass="72217">VPHVMTQGQTSSQKGYAKKTDDDANGTQKHTTLEEESVHGTHGTPVHMAWGKLMNIDRPGETTEITSPLADHFSIGRQSTCNICINNTKISSIHCQIFRVNLEDGTTQSVIRDVSTNGTFVNSKKLIKHKVYKLHNGDEITFVEVRKKRQKVPPSEGAPSGDSFGGYIFQNIGTLEESAAIVSLGELPSFPKTPILNTLGKVPKRKKPIRYQKGELIGHGGFGQVFLGMDVANGKLIAVKQVDISHLSSESEIKAIKEEIDLLQTLSHERIVHYLGVSRTARMFNILLEYVPGGSIRSLLSKFGKFQETVISAYTNQLLQGLEYLHSCEVIHRDIKAANVLVTDMGDIKLSDFGACYKTSSACDASKLWGTPLWMAPESVSRGQYSTASDIWALGCTVLEMATGQLPWAEKGFDNTMAALFHIAQCTAPPLIPADDLSDPALDFMRRCLKMDAAARPTSTQLLADPFILNKGSPLGAEELALGPLDFSVVPYSPFGASPAKAVEVERRGMGLAGAAAAVACVLPMGSPADDTHGSGPGQGSAALQFSQHCSFLQSRANDVASSSALRTHEAGNLESTDPSCYNSEDTIFAALQEVQEWLQEDQAPTGPPTPCEGDSSLTKSDGASERSEESIASAGALWVTPHPSTPPQDGNASAQPAPNPPTLDPHGGETSVP</sequence>
<reference evidence="10" key="1">
    <citation type="submission" date="2021-01" db="EMBL/GenBank/DDBJ databases">
        <authorList>
            <person name="Corre E."/>
            <person name="Pelletier E."/>
            <person name="Niang G."/>
            <person name="Scheremetjew M."/>
            <person name="Finn R."/>
            <person name="Kale V."/>
            <person name="Holt S."/>
            <person name="Cochrane G."/>
            <person name="Meng A."/>
            <person name="Brown T."/>
            <person name="Cohen L."/>
        </authorList>
    </citation>
    <scope>NUCLEOTIDE SEQUENCE</scope>
    <source>
        <strain evidence="10">NIES-381</strain>
    </source>
</reference>
<name>A0A7S1NGI3_9EUGL</name>
<keyword evidence="2" id="KW-0808">Transferase</keyword>
<evidence type="ECO:0000256" key="6">
    <source>
        <dbReference type="PROSITE-ProRule" id="PRU10141"/>
    </source>
</evidence>
<dbReference type="InterPro" id="IPR008271">
    <property type="entry name" value="Ser/Thr_kinase_AS"/>
</dbReference>
<dbReference type="GO" id="GO:0005524">
    <property type="term" value="F:ATP binding"/>
    <property type="evidence" value="ECO:0007669"/>
    <property type="project" value="UniProtKB-UniRule"/>
</dbReference>
<dbReference type="Gene3D" id="1.10.510.10">
    <property type="entry name" value="Transferase(Phosphotransferase) domain 1"/>
    <property type="match status" value="1"/>
</dbReference>
<keyword evidence="5 6" id="KW-0067">ATP-binding</keyword>
<dbReference type="PROSITE" id="PS50011">
    <property type="entry name" value="PROTEIN_KINASE_DOM"/>
    <property type="match status" value="1"/>
</dbReference>
<evidence type="ECO:0000256" key="1">
    <source>
        <dbReference type="ARBA" id="ARBA00022527"/>
    </source>
</evidence>
<dbReference type="InterPro" id="IPR011009">
    <property type="entry name" value="Kinase-like_dom_sf"/>
</dbReference>
<feature type="domain" description="Protein kinase" evidence="9">
    <location>
        <begin position="211"/>
        <end position="468"/>
    </location>
</feature>
<dbReference type="Pfam" id="PF00498">
    <property type="entry name" value="FHA"/>
    <property type="match status" value="1"/>
</dbReference>
<feature type="domain" description="FHA" evidence="8">
    <location>
        <begin position="73"/>
        <end position="126"/>
    </location>
</feature>
<keyword evidence="4" id="KW-0418">Kinase</keyword>
<organism evidence="10">
    <name type="scientific">Eutreptiella gymnastica</name>
    <dbReference type="NCBI Taxonomy" id="73025"/>
    <lineage>
        <taxon>Eukaryota</taxon>
        <taxon>Discoba</taxon>
        <taxon>Euglenozoa</taxon>
        <taxon>Euglenida</taxon>
        <taxon>Spirocuta</taxon>
        <taxon>Euglenophyceae</taxon>
        <taxon>Eutreptiales</taxon>
        <taxon>Eutreptiaceae</taxon>
        <taxon>Eutreptiella</taxon>
    </lineage>
</organism>
<evidence type="ECO:0000259" key="9">
    <source>
        <dbReference type="PROSITE" id="PS50011"/>
    </source>
</evidence>
<evidence type="ECO:0000256" key="2">
    <source>
        <dbReference type="ARBA" id="ARBA00022679"/>
    </source>
</evidence>
<keyword evidence="3 6" id="KW-0547">Nucleotide-binding</keyword>
<dbReference type="SMART" id="SM00240">
    <property type="entry name" value="FHA"/>
    <property type="match status" value="1"/>
</dbReference>
<dbReference type="Gene3D" id="2.60.200.20">
    <property type="match status" value="1"/>
</dbReference>
<dbReference type="Pfam" id="PF00069">
    <property type="entry name" value="Pkinase"/>
    <property type="match status" value="1"/>
</dbReference>
<dbReference type="CDD" id="cd06606">
    <property type="entry name" value="STKc_MAPKKK"/>
    <property type="match status" value="1"/>
</dbReference>
<evidence type="ECO:0000313" key="10">
    <source>
        <dbReference type="EMBL" id="CAD9018319.1"/>
    </source>
</evidence>
<evidence type="ECO:0000259" key="8">
    <source>
        <dbReference type="PROSITE" id="PS50006"/>
    </source>
</evidence>
<dbReference type="AlphaFoldDB" id="A0A7S1NGI3"/>
<gene>
    <name evidence="10" type="ORF">EGYM00392_LOCUS29429</name>
</gene>
<accession>A0A7S1NGI3</accession>
<dbReference type="InterPro" id="IPR008984">
    <property type="entry name" value="SMAD_FHA_dom_sf"/>
</dbReference>
<dbReference type="PROSITE" id="PS00108">
    <property type="entry name" value="PROTEIN_KINASE_ST"/>
    <property type="match status" value="1"/>
</dbReference>
<dbReference type="PANTHER" id="PTHR11584:SF369">
    <property type="entry name" value="MITOGEN-ACTIVATED PROTEIN KINASE KINASE KINASE 19-RELATED"/>
    <property type="match status" value="1"/>
</dbReference>
<dbReference type="PROSITE" id="PS00107">
    <property type="entry name" value="PROTEIN_KINASE_ATP"/>
    <property type="match status" value="1"/>
</dbReference>
<dbReference type="PANTHER" id="PTHR11584">
    <property type="entry name" value="SERINE/THREONINE PROTEIN KINASE"/>
    <property type="match status" value="1"/>
</dbReference>
<dbReference type="EMBL" id="HBGA01078884">
    <property type="protein sequence ID" value="CAD9018319.1"/>
    <property type="molecule type" value="Transcribed_RNA"/>
</dbReference>
<evidence type="ECO:0000256" key="7">
    <source>
        <dbReference type="SAM" id="MobiDB-lite"/>
    </source>
</evidence>
<evidence type="ECO:0008006" key="11">
    <source>
        <dbReference type="Google" id="ProtNLM"/>
    </source>
</evidence>